<dbReference type="AlphaFoldDB" id="A0A8H7BCK3"/>
<reference evidence="1" key="1">
    <citation type="submission" date="2020-01" db="EMBL/GenBank/DDBJ databases">
        <authorList>
            <person name="Feng Z.H.Z."/>
        </authorList>
    </citation>
    <scope>NUCLEOTIDE SEQUENCE</scope>
    <source>
        <strain evidence="1">CBS107.38</strain>
    </source>
</reference>
<evidence type="ECO:0000313" key="1">
    <source>
        <dbReference type="EMBL" id="KAF7679289.1"/>
    </source>
</evidence>
<proteinExistence type="predicted"/>
<comment type="caution">
    <text evidence="1">The sequence shown here is derived from an EMBL/GenBank/DDBJ whole genome shotgun (WGS) entry which is preliminary data.</text>
</comment>
<protein>
    <submittedName>
        <fullName evidence="1">Uncharacterized protein</fullName>
    </submittedName>
</protein>
<dbReference type="EMBL" id="JAAABM010000003">
    <property type="protein sequence ID" value="KAF7679289.1"/>
    <property type="molecule type" value="Genomic_DNA"/>
</dbReference>
<evidence type="ECO:0000313" key="2">
    <source>
        <dbReference type="Proteomes" id="UP000596902"/>
    </source>
</evidence>
<dbReference type="Proteomes" id="UP000596902">
    <property type="component" value="Unassembled WGS sequence"/>
</dbReference>
<name>A0A8H7BCK3_9PLEO</name>
<reference evidence="1" key="2">
    <citation type="submission" date="2020-08" db="EMBL/GenBank/DDBJ databases">
        <title>Draft Genome Sequence of Cumin Blight Pathogen Alternaria burnsii.</title>
        <authorList>
            <person name="Feng Z."/>
        </authorList>
    </citation>
    <scope>NUCLEOTIDE SEQUENCE</scope>
    <source>
        <strain evidence="1">CBS107.38</strain>
    </source>
</reference>
<keyword evidence="2" id="KW-1185">Reference proteome</keyword>
<organism evidence="1 2">
    <name type="scientific">Alternaria burnsii</name>
    <dbReference type="NCBI Taxonomy" id="1187904"/>
    <lineage>
        <taxon>Eukaryota</taxon>
        <taxon>Fungi</taxon>
        <taxon>Dikarya</taxon>
        <taxon>Ascomycota</taxon>
        <taxon>Pezizomycotina</taxon>
        <taxon>Dothideomycetes</taxon>
        <taxon>Pleosporomycetidae</taxon>
        <taxon>Pleosporales</taxon>
        <taxon>Pleosporineae</taxon>
        <taxon>Pleosporaceae</taxon>
        <taxon>Alternaria</taxon>
        <taxon>Alternaria sect. Alternaria</taxon>
    </lineage>
</organism>
<sequence>MAMHPRHSGSAFSPVDNASLVLERSLYYVGFSAGGEYLSPKLSITQAERRRRSVIE</sequence>
<gene>
    <name evidence="1" type="ORF">GT037_003037</name>
</gene>
<dbReference type="GeneID" id="62201262"/>
<accession>A0A8H7BCK3</accession>
<dbReference type="RefSeq" id="XP_038789362.1">
    <property type="nucleotide sequence ID" value="XM_038928084.1"/>
</dbReference>